<dbReference type="AlphaFoldDB" id="A0A4R2NYD7"/>
<evidence type="ECO:0000313" key="2">
    <source>
        <dbReference type="EMBL" id="TCP27299.1"/>
    </source>
</evidence>
<sequence>MSGPLAGIKVLELARILAGPWIGQVLADLGATVIKVESPAGDDTRTWGPPFIDRPQGGEDHPSAAYFYAANRGKRSIAADFRNPDDLALVRDLAAQADVLVENFKLGGLAKFGLDYASLAPANPGLVYCSITGFGQDGPYAARAGYDYLIQGMSGLMSVTGTPEGEPMKVGVAVTDIVTGLYGVIGVQAALAQRAQTGKGQHVDMSLLDCATAMMANQAMNYLATGHPPGRMGNQHPNIVPYQVFAVADGAVIIAAGNDGQFQRLCEVLERDELASDPRFRSNRDRVENRAALIDALSQALAGWTRSDLLVRLEAAVVPSAPINDMADVFADPQVISRGLKVTPEGIAGVRTPLVFSDSALALDRSAPRLDADGPAIRARGWDGVDGNG</sequence>
<gene>
    <name evidence="2" type="ORF">EV656_101202</name>
</gene>
<protein>
    <submittedName>
        <fullName evidence="2">Crotonobetainyl-CoA:carnitine CoA-transferase CaiB-like acyl-CoA transferase</fullName>
    </submittedName>
</protein>
<dbReference type="Gene3D" id="3.40.50.10540">
    <property type="entry name" value="Crotonobetainyl-coa:carnitine coa-transferase, domain 1"/>
    <property type="match status" value="1"/>
</dbReference>
<dbReference type="Gene3D" id="3.30.1540.10">
    <property type="entry name" value="formyl-coa transferase, domain 3"/>
    <property type="match status" value="1"/>
</dbReference>
<dbReference type="Pfam" id="PF02515">
    <property type="entry name" value="CoA_transf_3"/>
    <property type="match status" value="1"/>
</dbReference>
<dbReference type="InterPro" id="IPR050483">
    <property type="entry name" value="CoA-transferase_III_domain"/>
</dbReference>
<dbReference type="PANTHER" id="PTHR48207">
    <property type="entry name" value="SUCCINATE--HYDROXYMETHYLGLUTARATE COA-TRANSFERASE"/>
    <property type="match status" value="1"/>
</dbReference>
<evidence type="ECO:0000256" key="1">
    <source>
        <dbReference type="ARBA" id="ARBA00022679"/>
    </source>
</evidence>
<accession>A0A4R2NYD7</accession>
<dbReference type="SUPFAM" id="SSF89796">
    <property type="entry name" value="CoA-transferase family III (CaiB/BaiF)"/>
    <property type="match status" value="1"/>
</dbReference>
<proteinExistence type="predicted"/>
<dbReference type="Proteomes" id="UP000295733">
    <property type="component" value="Unassembled WGS sequence"/>
</dbReference>
<evidence type="ECO:0000313" key="3">
    <source>
        <dbReference type="Proteomes" id="UP000295733"/>
    </source>
</evidence>
<dbReference type="PANTHER" id="PTHR48207:SF3">
    <property type="entry name" value="SUCCINATE--HYDROXYMETHYLGLUTARATE COA-TRANSFERASE"/>
    <property type="match status" value="1"/>
</dbReference>
<dbReference type="InterPro" id="IPR003673">
    <property type="entry name" value="CoA-Trfase_fam_III"/>
</dbReference>
<dbReference type="EMBL" id="SLXL01000001">
    <property type="protein sequence ID" value="TCP27299.1"/>
    <property type="molecule type" value="Genomic_DNA"/>
</dbReference>
<dbReference type="OrthoDB" id="7208981at2"/>
<comment type="caution">
    <text evidence="2">The sequence shown here is derived from an EMBL/GenBank/DDBJ whole genome shotgun (WGS) entry which is preliminary data.</text>
</comment>
<dbReference type="InterPro" id="IPR044855">
    <property type="entry name" value="CoA-Trfase_III_dom3_sf"/>
</dbReference>
<dbReference type="GO" id="GO:0008410">
    <property type="term" value="F:CoA-transferase activity"/>
    <property type="evidence" value="ECO:0007669"/>
    <property type="project" value="TreeGrafter"/>
</dbReference>
<keyword evidence="3" id="KW-1185">Reference proteome</keyword>
<keyword evidence="1 2" id="KW-0808">Transferase</keyword>
<dbReference type="RefSeq" id="WP_132598557.1">
    <property type="nucleotide sequence ID" value="NZ_NRRP01000001.1"/>
</dbReference>
<dbReference type="InterPro" id="IPR023606">
    <property type="entry name" value="CoA-Trfase_III_dom_1_sf"/>
</dbReference>
<name>A0A4R2NYD7_RHOAD</name>
<organism evidence="2 3">
    <name type="scientific">Rhodovulum adriaticum</name>
    <name type="common">Rhodopseudomonas adriatica</name>
    <dbReference type="NCBI Taxonomy" id="35804"/>
    <lineage>
        <taxon>Bacteria</taxon>
        <taxon>Pseudomonadati</taxon>
        <taxon>Pseudomonadota</taxon>
        <taxon>Alphaproteobacteria</taxon>
        <taxon>Rhodobacterales</taxon>
        <taxon>Paracoccaceae</taxon>
        <taxon>Rhodovulum</taxon>
    </lineage>
</organism>
<reference evidence="2 3" key="1">
    <citation type="submission" date="2019-03" db="EMBL/GenBank/DDBJ databases">
        <title>Genomic Encyclopedia of Type Strains, Phase IV (KMG-IV): sequencing the most valuable type-strain genomes for metagenomic binning, comparative biology and taxonomic classification.</title>
        <authorList>
            <person name="Goeker M."/>
        </authorList>
    </citation>
    <scope>NUCLEOTIDE SEQUENCE [LARGE SCALE GENOMIC DNA]</scope>
    <source>
        <strain evidence="2 3">DSM 2781</strain>
    </source>
</reference>